<dbReference type="InterPro" id="IPR003379">
    <property type="entry name" value="Carboxylase_cons_dom"/>
</dbReference>
<dbReference type="PROSITE" id="PS50991">
    <property type="entry name" value="PYR_CT"/>
    <property type="match status" value="1"/>
</dbReference>
<dbReference type="PANTHER" id="PTHR43778">
    <property type="entry name" value="PYRUVATE CARBOXYLASE"/>
    <property type="match status" value="1"/>
</dbReference>
<accession>A0A0N4XE65</accession>
<dbReference type="AlphaFoldDB" id="A0A0N4XE65"/>
<dbReference type="GO" id="GO:0005737">
    <property type="term" value="C:cytoplasm"/>
    <property type="evidence" value="ECO:0007669"/>
    <property type="project" value="TreeGrafter"/>
</dbReference>
<dbReference type="PROSITE" id="PS50968">
    <property type="entry name" value="BIOTINYL_LIPOYL"/>
    <property type="match status" value="1"/>
</dbReference>
<dbReference type="Pfam" id="PF00682">
    <property type="entry name" value="HMGL-like"/>
    <property type="match status" value="1"/>
</dbReference>
<evidence type="ECO:0000259" key="3">
    <source>
        <dbReference type="PROSITE" id="PS50968"/>
    </source>
</evidence>
<dbReference type="PANTHER" id="PTHR43778:SF2">
    <property type="entry name" value="PYRUVATE CARBOXYLASE, MITOCHONDRIAL"/>
    <property type="match status" value="1"/>
</dbReference>
<dbReference type="Gene3D" id="3.20.20.70">
    <property type="entry name" value="Aldolase class I"/>
    <property type="match status" value="1"/>
</dbReference>
<dbReference type="InterPro" id="IPR055268">
    <property type="entry name" value="PCB-like"/>
</dbReference>
<dbReference type="GO" id="GO:0006094">
    <property type="term" value="P:gluconeogenesis"/>
    <property type="evidence" value="ECO:0007669"/>
    <property type="project" value="TreeGrafter"/>
</dbReference>
<dbReference type="InterPro" id="IPR000089">
    <property type="entry name" value="Biotin_lipoyl"/>
</dbReference>
<dbReference type="Pfam" id="PF02436">
    <property type="entry name" value="PYC_OADA"/>
    <property type="match status" value="1"/>
</dbReference>
<protein>
    <submittedName>
        <fullName evidence="5">Pyruvate carboxylase 1 (inferred by orthology to a C. elegans protein)</fullName>
    </submittedName>
</protein>
<proteinExistence type="predicted"/>
<keyword evidence="1" id="KW-0092">Biotin</keyword>
<dbReference type="NCBIfam" id="NF006761">
    <property type="entry name" value="PRK09282.1"/>
    <property type="match status" value="1"/>
</dbReference>
<dbReference type="Gene3D" id="3.10.600.10">
    <property type="entry name" value="pyruvate carboxylase f1077a mutant domain"/>
    <property type="match status" value="1"/>
</dbReference>
<dbReference type="GO" id="GO:0004736">
    <property type="term" value="F:pyruvate carboxylase activity"/>
    <property type="evidence" value="ECO:0007669"/>
    <property type="project" value="TreeGrafter"/>
</dbReference>
<evidence type="ECO:0000256" key="1">
    <source>
        <dbReference type="ARBA" id="ARBA00023267"/>
    </source>
</evidence>
<dbReference type="WBParaSite" id="NBR_0000081701-mRNA-1">
    <property type="protein sequence ID" value="NBR_0000081701-mRNA-1"/>
    <property type="gene ID" value="NBR_0000081701"/>
</dbReference>
<feature type="domain" description="Pyruvate carboxyltransferase" evidence="4">
    <location>
        <begin position="9"/>
        <end position="278"/>
    </location>
</feature>
<dbReference type="FunFam" id="3.20.20.70:FF:000033">
    <property type="entry name" value="Pyruvate carboxylase"/>
    <property type="match status" value="1"/>
</dbReference>
<dbReference type="CDD" id="cd06850">
    <property type="entry name" value="biotinyl_domain"/>
    <property type="match status" value="1"/>
</dbReference>
<dbReference type="SUPFAM" id="SSF89000">
    <property type="entry name" value="post-HMGL domain-like"/>
    <property type="match status" value="1"/>
</dbReference>
<evidence type="ECO:0000313" key="5">
    <source>
        <dbReference type="WBParaSite" id="NBR_0000081701-mRNA-1"/>
    </source>
</evidence>
<organism evidence="5">
    <name type="scientific">Nippostrongylus brasiliensis</name>
    <name type="common">Rat hookworm</name>
    <dbReference type="NCBI Taxonomy" id="27835"/>
    <lineage>
        <taxon>Eukaryota</taxon>
        <taxon>Metazoa</taxon>
        <taxon>Ecdysozoa</taxon>
        <taxon>Nematoda</taxon>
        <taxon>Chromadorea</taxon>
        <taxon>Rhabditida</taxon>
        <taxon>Rhabditina</taxon>
        <taxon>Rhabditomorpha</taxon>
        <taxon>Strongyloidea</taxon>
        <taxon>Heligmosomidae</taxon>
        <taxon>Nippostrongylus</taxon>
    </lineage>
</organism>
<dbReference type="SUPFAM" id="SSF51230">
    <property type="entry name" value="Single hybrid motif"/>
    <property type="match status" value="1"/>
</dbReference>
<feature type="chain" id="PRO_5005889375" evidence="2">
    <location>
        <begin position="20"/>
        <end position="614"/>
    </location>
</feature>
<dbReference type="Gene3D" id="2.40.50.100">
    <property type="match status" value="1"/>
</dbReference>
<dbReference type="OMA" id="HCTSGMA"/>
<dbReference type="Pfam" id="PF00364">
    <property type="entry name" value="Biotin_lipoyl"/>
    <property type="match status" value="1"/>
</dbReference>
<feature type="signal peptide" evidence="2">
    <location>
        <begin position="1"/>
        <end position="19"/>
    </location>
</feature>
<dbReference type="CDD" id="cd07937">
    <property type="entry name" value="DRE_TIM_PC_TC_5S"/>
    <property type="match status" value="1"/>
</dbReference>
<sequence length="614" mass="67933">LCQFFETFLPFLFILFSDAHQSLLATRVRTYDLARIAPFVSHAFPQLYSMENWGGATFDVSMRFLHECPWERLETLRQLIPNIPFQCLLRGANAVGYSNYPDNVIEKFCELAVKSGMDVFRVFDCLNYVPNLLVGMEAAGKAGGVVEAAISYTGDVSDRTRTQYNLQYYLDLAEQLVKAQAHILCIKDMAGVLKPEAARMLVTALRDKFPDMPIHIHTHDTAGAGVASMLECAKAGADVVDAAVDSMSGMTSQPSMGAIVASLAGTQHDTGLSLDEVSKYSAYWESARQLYAPFECATTMKSGNADVYKHEIPGGQYTNLQFQAFSLGLGSQFDEVKQMYREANLALGDIIKVTPSSKIVGDLAQFMVQNNLTRETLVDRADDLSFPKSVVDYMQGNVGQPPYGFPEPLRTKVLRGKPKVSYWSKGELARVCTYFVEGKHDVMSYAMFPTVFDEFEQFRSAYGPVDKFPTRIFFTGLDIAEEVDVEIESGKTLAIQLLATGKLNSKGEREVFFYLNGQMRSIFVQDKEASKEIVTRPKALPGVRGSIGAPMPGEILELKVKEGDKVVPKQPLFVLSAMKMEMVIDTPIAGTVKKIHLPQGTKCSPGDLVVEIEP</sequence>
<evidence type="ECO:0000256" key="2">
    <source>
        <dbReference type="SAM" id="SignalP"/>
    </source>
</evidence>
<dbReference type="InterPro" id="IPR000891">
    <property type="entry name" value="PYR_CT"/>
</dbReference>
<dbReference type="FunFam" id="2.40.50.100:FF:000003">
    <property type="entry name" value="Acetyl-CoA carboxylase biotin carboxyl carrier protein"/>
    <property type="match status" value="1"/>
</dbReference>
<dbReference type="InterPro" id="IPR011053">
    <property type="entry name" value="Single_hybrid_motif"/>
</dbReference>
<name>A0A0N4XE65_NIPBR</name>
<dbReference type="InterPro" id="IPR013785">
    <property type="entry name" value="Aldolase_TIM"/>
</dbReference>
<keyword evidence="2" id="KW-0732">Signal</keyword>
<reference evidence="5" key="1">
    <citation type="submission" date="2017-02" db="UniProtKB">
        <authorList>
            <consortium name="WormBaseParasite"/>
        </authorList>
    </citation>
    <scope>IDENTIFICATION</scope>
</reference>
<feature type="domain" description="Lipoyl-binding" evidence="3">
    <location>
        <begin position="538"/>
        <end position="613"/>
    </location>
</feature>
<evidence type="ECO:0000259" key="4">
    <source>
        <dbReference type="PROSITE" id="PS50991"/>
    </source>
</evidence>
<dbReference type="SUPFAM" id="SSF51569">
    <property type="entry name" value="Aldolase"/>
    <property type="match status" value="1"/>
</dbReference>